<dbReference type="EMBL" id="RCHS01004094">
    <property type="protein sequence ID" value="RMX37616.1"/>
    <property type="molecule type" value="Genomic_DNA"/>
</dbReference>
<dbReference type="AlphaFoldDB" id="A0A3M6T886"/>
<feature type="region of interest" description="Disordered" evidence="1">
    <location>
        <begin position="9"/>
        <end position="32"/>
    </location>
</feature>
<evidence type="ECO:0000256" key="1">
    <source>
        <dbReference type="SAM" id="MobiDB-lite"/>
    </source>
</evidence>
<sequence length="326" mass="37058">MEWSWETFLSPLGDDDRTSVSSSQKVKVSPSESLVQRFSNDLQSKHEEMKVEKDDAITSAKEALHLLLKNDQPFQNLEEKWKAYQKALNIKSDRDRSGSAWTIDMLKKYIKRSDIVFIQPSSLHNTEQLKKNIVDKVAQALASLCGNQGDRIDGNLQQFHRMRDSTETDSRMILDAILQPLCAAKGLTLRCEQTLTCDELPNNRYDYIIYYEKKPIGIVEAKRQSCVCGKSVAQLINQLLLLSAEDPYVFRFGVLSDAHRFILAGVSQKKVVFFQTNVDAIQIRFMKSEENLLSITDEIARLVELAVESMGNGQSKDISEELLAMQ</sequence>
<feature type="compositionally biased region" description="Low complexity" evidence="1">
    <location>
        <begin position="19"/>
        <end position="32"/>
    </location>
</feature>
<proteinExistence type="predicted"/>
<reference evidence="2 3" key="1">
    <citation type="journal article" date="2018" name="Sci. Rep.">
        <title>Comparative analysis of the Pocillopora damicornis genome highlights role of immune system in coral evolution.</title>
        <authorList>
            <person name="Cunning R."/>
            <person name="Bay R.A."/>
            <person name="Gillette P."/>
            <person name="Baker A.C."/>
            <person name="Traylor-Knowles N."/>
        </authorList>
    </citation>
    <scope>NUCLEOTIDE SEQUENCE [LARGE SCALE GENOMIC DNA]</scope>
    <source>
        <strain evidence="2">RSMAS</strain>
        <tissue evidence="2">Whole animal</tissue>
    </source>
</reference>
<evidence type="ECO:0000313" key="2">
    <source>
        <dbReference type="EMBL" id="RMX37616.1"/>
    </source>
</evidence>
<accession>A0A3M6T886</accession>
<comment type="caution">
    <text evidence="2">The sequence shown here is derived from an EMBL/GenBank/DDBJ whole genome shotgun (WGS) entry which is preliminary data.</text>
</comment>
<keyword evidence="3" id="KW-1185">Reference proteome</keyword>
<organism evidence="2 3">
    <name type="scientific">Pocillopora damicornis</name>
    <name type="common">Cauliflower coral</name>
    <name type="synonym">Millepora damicornis</name>
    <dbReference type="NCBI Taxonomy" id="46731"/>
    <lineage>
        <taxon>Eukaryota</taxon>
        <taxon>Metazoa</taxon>
        <taxon>Cnidaria</taxon>
        <taxon>Anthozoa</taxon>
        <taxon>Hexacorallia</taxon>
        <taxon>Scleractinia</taxon>
        <taxon>Astrocoeniina</taxon>
        <taxon>Pocilloporidae</taxon>
        <taxon>Pocillopora</taxon>
    </lineage>
</organism>
<dbReference type="Proteomes" id="UP000275408">
    <property type="component" value="Unassembled WGS sequence"/>
</dbReference>
<evidence type="ECO:0000313" key="3">
    <source>
        <dbReference type="Proteomes" id="UP000275408"/>
    </source>
</evidence>
<gene>
    <name evidence="2" type="ORF">pdam_00007912</name>
</gene>
<name>A0A3M6T886_POCDA</name>
<protein>
    <submittedName>
        <fullName evidence="2">Uncharacterized protein</fullName>
    </submittedName>
</protein>